<dbReference type="OrthoDB" id="1798955at2"/>
<sequence length="64" mass="7450">MHCELINKDVQINLWKEIKNHKDVVVKTVYKCSECYPEIKGSGGRKMFVYCGKMSDAQCLLKHM</sequence>
<keyword evidence="2" id="KW-1185">Reference proteome</keyword>
<dbReference type="STRING" id="768706.Desor_2861"/>
<organism evidence="1 2">
    <name type="scientific">Desulfosporosinus orientis (strain ATCC 19365 / DSM 765 / NCIMB 8382 / VKM B-1628 / Singapore I)</name>
    <name type="common">Desulfotomaculum orientis</name>
    <dbReference type="NCBI Taxonomy" id="768706"/>
    <lineage>
        <taxon>Bacteria</taxon>
        <taxon>Bacillati</taxon>
        <taxon>Bacillota</taxon>
        <taxon>Clostridia</taxon>
        <taxon>Eubacteriales</taxon>
        <taxon>Desulfitobacteriaceae</taxon>
        <taxon>Desulfosporosinus</taxon>
    </lineage>
</organism>
<dbReference type="KEGG" id="dor:Desor_2861"/>
<dbReference type="EMBL" id="CP003108">
    <property type="protein sequence ID" value="AET68391.1"/>
    <property type="molecule type" value="Genomic_DNA"/>
</dbReference>
<evidence type="ECO:0000313" key="2">
    <source>
        <dbReference type="Proteomes" id="UP000006346"/>
    </source>
</evidence>
<name>G7WFE8_DESOD</name>
<evidence type="ECO:0000313" key="1">
    <source>
        <dbReference type="EMBL" id="AET68391.1"/>
    </source>
</evidence>
<dbReference type="Proteomes" id="UP000006346">
    <property type="component" value="Chromosome"/>
</dbReference>
<dbReference type="HOGENOM" id="CLU_2860403_0_0_9"/>
<proteinExistence type="predicted"/>
<accession>G7WFE8</accession>
<dbReference type="RefSeq" id="WP_014185199.1">
    <property type="nucleotide sequence ID" value="NC_016584.1"/>
</dbReference>
<reference evidence="1 2" key="2">
    <citation type="journal article" date="2012" name="J. Bacteriol.">
        <title>Complete genome sequences of Desulfosporosinus orientis DSM765T, Desulfosporosinus youngiae DSM17734T, Desulfosporosinus meridiei DSM13257T, and Desulfosporosinus acidiphilus DSM22704T.</title>
        <authorList>
            <person name="Pester M."/>
            <person name="Brambilla E."/>
            <person name="Alazard D."/>
            <person name="Rattei T."/>
            <person name="Weinmaier T."/>
            <person name="Han J."/>
            <person name="Lucas S."/>
            <person name="Lapidus A."/>
            <person name="Cheng J.F."/>
            <person name="Goodwin L."/>
            <person name="Pitluck S."/>
            <person name="Peters L."/>
            <person name="Ovchinnikova G."/>
            <person name="Teshima H."/>
            <person name="Detter J.C."/>
            <person name="Han C.S."/>
            <person name="Tapia R."/>
            <person name="Land M.L."/>
            <person name="Hauser L."/>
            <person name="Kyrpides N.C."/>
            <person name="Ivanova N.N."/>
            <person name="Pagani I."/>
            <person name="Huntmann M."/>
            <person name="Wei C.L."/>
            <person name="Davenport K.W."/>
            <person name="Daligault H."/>
            <person name="Chain P.S."/>
            <person name="Chen A."/>
            <person name="Mavromatis K."/>
            <person name="Markowitz V."/>
            <person name="Szeto E."/>
            <person name="Mikhailova N."/>
            <person name="Pati A."/>
            <person name="Wagner M."/>
            <person name="Woyke T."/>
            <person name="Ollivier B."/>
            <person name="Klenk H.P."/>
            <person name="Spring S."/>
            <person name="Loy A."/>
        </authorList>
    </citation>
    <scope>NUCLEOTIDE SEQUENCE [LARGE SCALE GENOMIC DNA]</scope>
    <source>
        <strain evidence="2">ATCC 19365 / DSM 765 / NCIMB 8382 / VKM B-1628</strain>
    </source>
</reference>
<dbReference type="AlphaFoldDB" id="G7WFE8"/>
<gene>
    <name evidence="1" type="ordered locus">Desor_2861</name>
</gene>
<protein>
    <submittedName>
        <fullName evidence="1">Uncharacterized protein</fullName>
    </submittedName>
</protein>
<reference evidence="2" key="1">
    <citation type="submission" date="2011-11" db="EMBL/GenBank/DDBJ databases">
        <title>Complete sequence of Desulfosporosinus orientis DSM 765.</title>
        <authorList>
            <person name="Lucas S."/>
            <person name="Han J."/>
            <person name="Lapidus A."/>
            <person name="Cheng J.-F."/>
            <person name="Goodwin L."/>
            <person name="Pitluck S."/>
            <person name="Peters L."/>
            <person name="Ovchinnikova G."/>
            <person name="Teshima H."/>
            <person name="Detter J.C."/>
            <person name="Han C."/>
            <person name="Tapia R."/>
            <person name="Land M."/>
            <person name="Hauser L."/>
            <person name="Kyrpides N."/>
            <person name="Ivanova N."/>
            <person name="Pagani I."/>
            <person name="Pester M."/>
            <person name="Spring S."/>
            <person name="Ollivier B."/>
            <person name="Rattei T."/>
            <person name="Klenk H.-P."/>
            <person name="Wagner M."/>
            <person name="Loy A."/>
            <person name="Woyke T."/>
        </authorList>
    </citation>
    <scope>NUCLEOTIDE SEQUENCE [LARGE SCALE GENOMIC DNA]</scope>
    <source>
        <strain evidence="2">ATCC 19365 / DSM 765 / NCIMB 8382 / VKM B-1628</strain>
    </source>
</reference>
<dbReference type="PATRIC" id="fig|768706.3.peg.2869"/>